<gene>
    <name evidence="1" type="ORF">IFM60648_03967</name>
</gene>
<protein>
    <submittedName>
        <fullName evidence="1">Uncharacterized protein</fullName>
    </submittedName>
</protein>
<proteinExistence type="predicted"/>
<accession>A0ABQ1A4W9</accession>
<comment type="caution">
    <text evidence="1">The sequence shown here is derived from an EMBL/GenBank/DDBJ whole genome shotgun (WGS) entry which is preliminary data.</text>
</comment>
<evidence type="ECO:0000313" key="2">
    <source>
        <dbReference type="Proteomes" id="UP000465220"/>
    </source>
</evidence>
<organism evidence="1 2">
    <name type="scientific">Aspergillus lentulus</name>
    <dbReference type="NCBI Taxonomy" id="293939"/>
    <lineage>
        <taxon>Eukaryota</taxon>
        <taxon>Fungi</taxon>
        <taxon>Dikarya</taxon>
        <taxon>Ascomycota</taxon>
        <taxon>Pezizomycotina</taxon>
        <taxon>Eurotiomycetes</taxon>
        <taxon>Eurotiomycetidae</taxon>
        <taxon>Eurotiales</taxon>
        <taxon>Aspergillaceae</taxon>
        <taxon>Aspergillus</taxon>
        <taxon>Aspergillus subgen. Fumigati</taxon>
    </lineage>
</organism>
<sequence length="163" mass="18757">MKHEISRERCTIHYDITPPSDMCSIEECTAQNELDRDTSAQDPKWLKRADVEMIFSLTREISTCSERPVFPGGIHEAAGRQTNNHVEWGRGTTYAHMTKESDESFRLANLHEERSTERPMIVDAVTQRRDPAMTHRTPYHYLGSSQFYPGRDKYSLSFAASDT</sequence>
<name>A0ABQ1A4W9_ASPLE</name>
<dbReference type="Proteomes" id="UP000465220">
    <property type="component" value="Unassembled WGS sequence"/>
</dbReference>
<keyword evidence="2" id="KW-1185">Reference proteome</keyword>
<evidence type="ECO:0000313" key="1">
    <source>
        <dbReference type="EMBL" id="GFF73561.1"/>
    </source>
</evidence>
<reference evidence="1 2" key="1">
    <citation type="submission" date="2020-01" db="EMBL/GenBank/DDBJ databases">
        <title>Draft genome sequence of Aspergillus lentulus IFM 60648.</title>
        <authorList>
            <person name="Takahashi H."/>
            <person name="Yaguchi T."/>
        </authorList>
    </citation>
    <scope>NUCLEOTIDE SEQUENCE [LARGE SCALE GENOMIC DNA]</scope>
    <source>
        <strain evidence="1 2">IFM 60648</strain>
    </source>
</reference>
<dbReference type="EMBL" id="BLKI01000018">
    <property type="protein sequence ID" value="GFF73561.1"/>
    <property type="molecule type" value="Genomic_DNA"/>
</dbReference>